<dbReference type="EMBL" id="AGNK02005790">
    <property type="status" value="NOT_ANNOTATED_CDS"/>
    <property type="molecule type" value="Genomic_DNA"/>
</dbReference>
<dbReference type="InParanoid" id="K4ACR7"/>
<dbReference type="Gramene" id="KQK89671">
    <property type="protein sequence ID" value="KQK89671"/>
    <property type="gene ID" value="SETIT_036674mg"/>
</dbReference>
<feature type="region of interest" description="Disordered" evidence="1">
    <location>
        <begin position="192"/>
        <end position="234"/>
    </location>
</feature>
<organism evidence="2 3">
    <name type="scientific">Setaria italica</name>
    <name type="common">Foxtail millet</name>
    <name type="synonym">Panicum italicum</name>
    <dbReference type="NCBI Taxonomy" id="4555"/>
    <lineage>
        <taxon>Eukaryota</taxon>
        <taxon>Viridiplantae</taxon>
        <taxon>Streptophyta</taxon>
        <taxon>Embryophyta</taxon>
        <taxon>Tracheophyta</taxon>
        <taxon>Spermatophyta</taxon>
        <taxon>Magnoliopsida</taxon>
        <taxon>Liliopsida</taxon>
        <taxon>Poales</taxon>
        <taxon>Poaceae</taxon>
        <taxon>PACMAD clade</taxon>
        <taxon>Panicoideae</taxon>
        <taxon>Panicodae</taxon>
        <taxon>Paniceae</taxon>
        <taxon>Cenchrinae</taxon>
        <taxon>Setaria</taxon>
    </lineage>
</organism>
<name>K4ACR7_SETIT</name>
<evidence type="ECO:0000313" key="2">
    <source>
        <dbReference type="EnsemblPlants" id="KQK89671"/>
    </source>
</evidence>
<evidence type="ECO:0000313" key="3">
    <source>
        <dbReference type="Proteomes" id="UP000004995"/>
    </source>
</evidence>
<proteinExistence type="predicted"/>
<reference evidence="3" key="1">
    <citation type="journal article" date="2012" name="Nat. Biotechnol.">
        <title>Reference genome sequence of the model plant Setaria.</title>
        <authorList>
            <person name="Bennetzen J.L."/>
            <person name="Schmutz J."/>
            <person name="Wang H."/>
            <person name="Percifield R."/>
            <person name="Hawkins J."/>
            <person name="Pontaroli A.C."/>
            <person name="Estep M."/>
            <person name="Feng L."/>
            <person name="Vaughn J.N."/>
            <person name="Grimwood J."/>
            <person name="Jenkins J."/>
            <person name="Barry K."/>
            <person name="Lindquist E."/>
            <person name="Hellsten U."/>
            <person name="Deshpande S."/>
            <person name="Wang X."/>
            <person name="Wu X."/>
            <person name="Mitros T."/>
            <person name="Triplett J."/>
            <person name="Yang X."/>
            <person name="Ye C.Y."/>
            <person name="Mauro-Herrera M."/>
            <person name="Wang L."/>
            <person name="Li P."/>
            <person name="Sharma M."/>
            <person name="Sharma R."/>
            <person name="Ronald P.C."/>
            <person name="Panaud O."/>
            <person name="Kellogg E.A."/>
            <person name="Brutnell T.P."/>
            <person name="Doust A.N."/>
            <person name="Tuskan G.A."/>
            <person name="Rokhsar D."/>
            <person name="Devos K.M."/>
        </authorList>
    </citation>
    <scope>NUCLEOTIDE SEQUENCE [LARGE SCALE GENOMIC DNA]</scope>
    <source>
        <strain evidence="3">cv. Yugu1</strain>
    </source>
</reference>
<reference evidence="2" key="2">
    <citation type="submission" date="2018-08" db="UniProtKB">
        <authorList>
            <consortium name="EnsemblPlants"/>
        </authorList>
    </citation>
    <scope>IDENTIFICATION</scope>
    <source>
        <strain evidence="2">Yugu1</strain>
    </source>
</reference>
<sequence length="318" mass="33804">MPLLLRCTVHTTSSASRSSTSTTPATCAATAPLLSPAHSSCIMLRRIHVGTVSAGWMTGTNLSTSTAARRVHCPARSTQTLITSPWATSRLSSPSGDDASSCCFGPQQPEVARSEGVRDRAPLAVVRQEALRLDGVVHDDQPAEQPSGAAAGAAFVAEKQQAVGLLVHLRRREEGAAPGEGVVDAEGGALREQGATAEDEEAAAGLHGRVPVKHIRRERRLDADGGGGVGRRGEGRRAGRALALVVAVEEAEEARRAMRPRAAALDERWAEDVAAEEPACGGAGDERGGVAPIYNLQDELRRERRRQRWRIMFQLILL</sequence>
<dbReference type="Proteomes" id="UP000004995">
    <property type="component" value="Unassembled WGS sequence"/>
</dbReference>
<dbReference type="HOGENOM" id="CLU_875507_0_0_1"/>
<accession>K4ACR7</accession>
<dbReference type="EnsemblPlants" id="KQK89671">
    <property type="protein sequence ID" value="KQK89671"/>
    <property type="gene ID" value="SETIT_036674mg"/>
</dbReference>
<evidence type="ECO:0000256" key="1">
    <source>
        <dbReference type="SAM" id="MobiDB-lite"/>
    </source>
</evidence>
<keyword evidence="3" id="KW-1185">Reference proteome</keyword>
<protein>
    <submittedName>
        <fullName evidence="2">Uncharacterized protein</fullName>
    </submittedName>
</protein>
<dbReference type="AlphaFoldDB" id="K4ACR7"/>